<organism evidence="1">
    <name type="scientific">marine metagenome</name>
    <dbReference type="NCBI Taxonomy" id="408172"/>
    <lineage>
        <taxon>unclassified sequences</taxon>
        <taxon>metagenomes</taxon>
        <taxon>ecological metagenomes</taxon>
    </lineage>
</organism>
<protein>
    <submittedName>
        <fullName evidence="1">Uncharacterized protein</fullName>
    </submittedName>
</protein>
<sequence length="100" mass="11284">MEVVLVNRFTVRTQARRLFIRHRSPFSFFCAGLQVSPGTGGTETRGRTQKLASGMDRTRRYLPTTCPPEPRLSGAEKRNTFVAINPNQIPPSHLRAEMRG</sequence>
<name>A0A382VIL5_9ZZZZ</name>
<dbReference type="EMBL" id="UINC01152268">
    <property type="protein sequence ID" value="SVD46366.1"/>
    <property type="molecule type" value="Genomic_DNA"/>
</dbReference>
<evidence type="ECO:0000313" key="1">
    <source>
        <dbReference type="EMBL" id="SVD46366.1"/>
    </source>
</evidence>
<dbReference type="AlphaFoldDB" id="A0A382VIL5"/>
<proteinExistence type="predicted"/>
<gene>
    <name evidence="1" type="ORF">METZ01_LOCUS399220</name>
</gene>
<accession>A0A382VIL5</accession>
<reference evidence="1" key="1">
    <citation type="submission" date="2018-05" db="EMBL/GenBank/DDBJ databases">
        <authorList>
            <person name="Lanie J.A."/>
            <person name="Ng W.-L."/>
            <person name="Kazmierczak K.M."/>
            <person name="Andrzejewski T.M."/>
            <person name="Davidsen T.M."/>
            <person name="Wayne K.J."/>
            <person name="Tettelin H."/>
            <person name="Glass J.I."/>
            <person name="Rusch D."/>
            <person name="Podicherti R."/>
            <person name="Tsui H.-C.T."/>
            <person name="Winkler M.E."/>
        </authorList>
    </citation>
    <scope>NUCLEOTIDE SEQUENCE</scope>
</reference>